<evidence type="ECO:0000256" key="1">
    <source>
        <dbReference type="SAM" id="Phobius"/>
    </source>
</evidence>
<accession>Q0I4A6</accession>
<dbReference type="HOGENOM" id="CLU_2716785_0_0_6"/>
<gene>
    <name evidence="2" type="ordered locus">HS_1040</name>
</gene>
<sequence>MRRHSFYQEISIFSKVEPPFIVFYLIKRFNIRFFLIEEYLFYILIIFVFVFFKFVFKYSRFNLMGGRLCFQL</sequence>
<feature type="transmembrane region" description="Helical" evidence="1">
    <location>
        <begin position="39"/>
        <end position="56"/>
    </location>
</feature>
<proteinExistence type="predicted"/>
<protein>
    <submittedName>
        <fullName evidence="2">Uncharacterized protein</fullName>
    </submittedName>
</protein>
<name>Q0I4A6_HISS1</name>
<dbReference type="EMBL" id="CP000436">
    <property type="protein sequence ID" value="ABI25315.1"/>
    <property type="molecule type" value="Genomic_DNA"/>
</dbReference>
<evidence type="ECO:0000313" key="2">
    <source>
        <dbReference type="EMBL" id="ABI25315.1"/>
    </source>
</evidence>
<dbReference type="KEGG" id="hso:HS_1040"/>
<organism evidence="2">
    <name type="scientific">Histophilus somni (strain 129Pt)</name>
    <name type="common">Haemophilus somnus</name>
    <dbReference type="NCBI Taxonomy" id="205914"/>
    <lineage>
        <taxon>Bacteria</taxon>
        <taxon>Pseudomonadati</taxon>
        <taxon>Pseudomonadota</taxon>
        <taxon>Gammaproteobacteria</taxon>
        <taxon>Pasteurellales</taxon>
        <taxon>Pasteurellaceae</taxon>
        <taxon>Histophilus</taxon>
    </lineage>
</organism>
<keyword evidence="1" id="KW-0812">Transmembrane</keyword>
<keyword evidence="1" id="KW-0472">Membrane</keyword>
<keyword evidence="1" id="KW-1133">Transmembrane helix</keyword>
<dbReference type="AlphaFoldDB" id="Q0I4A6"/>
<reference evidence="2" key="1">
    <citation type="submission" date="2006-08" db="EMBL/GenBank/DDBJ databases">
        <title>Complete genome sequence of Haemophilus somnus 129PT.</title>
        <authorList>
            <person name="Copeland A."/>
            <person name="Lucas S."/>
            <person name="Lapidus A."/>
            <person name="Barry K."/>
            <person name="Glavina del Rio T."/>
            <person name="Hammon N."/>
            <person name="Dalin E."/>
            <person name="Tice H."/>
            <person name="Pitluck S."/>
            <person name="Brettin T.S."/>
            <person name="Bruce D."/>
            <person name="Challacombe J.F."/>
            <person name="Chertkov O."/>
            <person name="Detter J.C."/>
            <person name="Gilna P."/>
            <person name="Han S."/>
            <person name="Misra M."/>
            <person name="Tapia R."/>
            <person name="Thayer N.N."/>
            <person name="Xie G."/>
            <person name="Inzana T.J."/>
            <person name="Duncan A.J."/>
            <person name="Siddaramppa S."/>
            <person name="Richardson P."/>
        </authorList>
    </citation>
    <scope>NUCLEOTIDE SEQUENCE</scope>
    <source>
        <strain evidence="2">129PT</strain>
    </source>
</reference>